<dbReference type="Proteomes" id="UP000217771">
    <property type="component" value="Unassembled WGS sequence"/>
</dbReference>
<dbReference type="GO" id="GO:0050660">
    <property type="term" value="F:flavin adenine dinucleotide binding"/>
    <property type="evidence" value="ECO:0007669"/>
    <property type="project" value="TreeGrafter"/>
</dbReference>
<dbReference type="PANTHER" id="PTHR18968">
    <property type="entry name" value="THIAMINE PYROPHOSPHATE ENZYMES"/>
    <property type="match status" value="1"/>
</dbReference>
<dbReference type="InterPro" id="IPR012001">
    <property type="entry name" value="Thiamin_PyroP_enz_TPP-bd_dom"/>
</dbReference>
<feature type="domain" description="Thiamine pyrophosphate enzyme central" evidence="4">
    <location>
        <begin position="190"/>
        <end position="327"/>
    </location>
</feature>
<dbReference type="Gene3D" id="3.40.50.970">
    <property type="match status" value="2"/>
</dbReference>
<evidence type="ECO:0000259" key="4">
    <source>
        <dbReference type="Pfam" id="PF00205"/>
    </source>
</evidence>
<dbReference type="InterPro" id="IPR000399">
    <property type="entry name" value="TPP-bd_CS"/>
</dbReference>
<dbReference type="PROSITE" id="PS00187">
    <property type="entry name" value="TPP_ENZYMES"/>
    <property type="match status" value="1"/>
</dbReference>
<name>A0A2A2EY15_9GAMM</name>
<evidence type="ECO:0000313" key="7">
    <source>
        <dbReference type="EMBL" id="PAU77242.1"/>
    </source>
</evidence>
<protein>
    <submittedName>
        <fullName evidence="7">Acetolactate synthase</fullName>
    </submittedName>
</protein>
<dbReference type="EMBL" id="NSKB01000003">
    <property type="protein sequence ID" value="PAU77242.1"/>
    <property type="molecule type" value="Genomic_DNA"/>
</dbReference>
<dbReference type="PANTHER" id="PTHR18968:SF120">
    <property type="entry name" value="ACETOLACTATE SYNTHASE LARGE SUBUNIT"/>
    <property type="match status" value="1"/>
</dbReference>
<dbReference type="GO" id="GO:0030976">
    <property type="term" value="F:thiamine pyrophosphate binding"/>
    <property type="evidence" value="ECO:0007669"/>
    <property type="project" value="InterPro"/>
</dbReference>
<dbReference type="Pfam" id="PF02776">
    <property type="entry name" value="TPP_enzyme_N"/>
    <property type="match status" value="1"/>
</dbReference>
<evidence type="ECO:0000313" key="8">
    <source>
        <dbReference type="Proteomes" id="UP000217771"/>
    </source>
</evidence>
<sequence>MRLSAAEALVNQLASYEVDRIFCVPGESYLAALDALYDHKYIEVVACRHEGGAGFMALADAKLTNRPGVLFTSRGPGAMNAAISLHAAQQDGIPLLAFIGHVTRKELGRGAFQEVDYGTTFGDIAKKVIEIHDGSRMYDLIAQAWQFAISGTPGPVVIVLPEDMLEDHIDASASAGPPRALCSGPTTADLEAVAQRLSKAQRPLLIAGSQIGSADAKAALCQIAEQWGLPVLGAFKQQDVMANDHPHWIGQVGFVMNPVMADALKETDLILAVGTRLGDITTQGFTFPASPLPEQDVIHVYPDAEKLGRNIAPWMGIVADSGSFLSEFARHPVPPTEFSRSAWVGKLTQRHRELTRFSPKPSDLGVDLGCVVIAVDEYAPPNTLFCLDSGNFATWVHRYLTVHKGQHLLGSASGAMGSGVPFAVSAAMRHPEHTVIAFMGDGGALMNGNEIATAVHHGANIKLIIADNAVYGTIKGFQEKLFPGRPVATSLTNPDFVAWAESFGVKGYSISEDADADHVIEAALTHDGPVVVHVKQSAERLNAFSP</sequence>
<dbReference type="GO" id="GO:0003984">
    <property type="term" value="F:acetolactate synthase activity"/>
    <property type="evidence" value="ECO:0007669"/>
    <property type="project" value="TreeGrafter"/>
</dbReference>
<evidence type="ECO:0000259" key="6">
    <source>
        <dbReference type="Pfam" id="PF02776"/>
    </source>
</evidence>
<feature type="domain" description="Thiamine pyrophosphate enzyme TPP-binding" evidence="5">
    <location>
        <begin position="388"/>
        <end position="534"/>
    </location>
</feature>
<organism evidence="7 8">
    <name type="scientific">Halomonas salipaludis</name>
    <dbReference type="NCBI Taxonomy" id="2032625"/>
    <lineage>
        <taxon>Bacteria</taxon>
        <taxon>Pseudomonadati</taxon>
        <taxon>Pseudomonadota</taxon>
        <taxon>Gammaproteobacteria</taxon>
        <taxon>Oceanospirillales</taxon>
        <taxon>Halomonadaceae</taxon>
        <taxon>Halomonas</taxon>
    </lineage>
</organism>
<dbReference type="CDD" id="cd07035">
    <property type="entry name" value="TPP_PYR_POX_like"/>
    <property type="match status" value="1"/>
</dbReference>
<dbReference type="InterPro" id="IPR012000">
    <property type="entry name" value="Thiamin_PyroP_enz_cen_dom"/>
</dbReference>
<keyword evidence="8" id="KW-1185">Reference proteome</keyword>
<dbReference type="SUPFAM" id="SSF52518">
    <property type="entry name" value="Thiamin diphosphate-binding fold (THDP-binding)"/>
    <property type="match status" value="2"/>
</dbReference>
<evidence type="ECO:0000256" key="3">
    <source>
        <dbReference type="RuleBase" id="RU362132"/>
    </source>
</evidence>
<accession>A0A2A2EY15</accession>
<dbReference type="InterPro" id="IPR029035">
    <property type="entry name" value="DHS-like_NAD/FAD-binding_dom"/>
</dbReference>
<dbReference type="Pfam" id="PF02775">
    <property type="entry name" value="TPP_enzyme_C"/>
    <property type="match status" value="1"/>
</dbReference>
<reference evidence="7 8" key="1">
    <citation type="submission" date="2017-08" db="EMBL/GenBank/DDBJ databases">
        <title>Halomonas alkalisoli sp. nov., isolated from saline alkaline soil.</title>
        <authorList>
            <person name="Wang D."/>
            <person name="Zhang G."/>
        </authorList>
    </citation>
    <scope>NUCLEOTIDE SEQUENCE [LARGE SCALE GENOMIC DNA]</scope>
    <source>
        <strain evidence="7 8">WRN001</strain>
    </source>
</reference>
<gene>
    <name evidence="7" type="ORF">CK498_08325</name>
</gene>
<dbReference type="InterPro" id="IPR029061">
    <property type="entry name" value="THDP-binding"/>
</dbReference>
<dbReference type="AlphaFoldDB" id="A0A2A2EY15"/>
<proteinExistence type="inferred from homology"/>
<dbReference type="OrthoDB" id="9785953at2"/>
<dbReference type="GO" id="GO:0009099">
    <property type="term" value="P:L-valine biosynthetic process"/>
    <property type="evidence" value="ECO:0007669"/>
    <property type="project" value="TreeGrafter"/>
</dbReference>
<evidence type="ECO:0000259" key="5">
    <source>
        <dbReference type="Pfam" id="PF02775"/>
    </source>
</evidence>
<evidence type="ECO:0000256" key="1">
    <source>
        <dbReference type="ARBA" id="ARBA00007812"/>
    </source>
</evidence>
<dbReference type="Pfam" id="PF00205">
    <property type="entry name" value="TPP_enzyme_M"/>
    <property type="match status" value="1"/>
</dbReference>
<dbReference type="GO" id="GO:0000287">
    <property type="term" value="F:magnesium ion binding"/>
    <property type="evidence" value="ECO:0007669"/>
    <property type="project" value="InterPro"/>
</dbReference>
<evidence type="ECO:0000256" key="2">
    <source>
        <dbReference type="ARBA" id="ARBA00023052"/>
    </source>
</evidence>
<keyword evidence="2 3" id="KW-0786">Thiamine pyrophosphate</keyword>
<dbReference type="SUPFAM" id="SSF52467">
    <property type="entry name" value="DHS-like NAD/FAD-binding domain"/>
    <property type="match status" value="1"/>
</dbReference>
<comment type="similarity">
    <text evidence="1 3">Belongs to the TPP enzyme family.</text>
</comment>
<comment type="caution">
    <text evidence="7">The sequence shown here is derived from an EMBL/GenBank/DDBJ whole genome shotgun (WGS) entry which is preliminary data.</text>
</comment>
<dbReference type="GO" id="GO:0005948">
    <property type="term" value="C:acetolactate synthase complex"/>
    <property type="evidence" value="ECO:0007669"/>
    <property type="project" value="TreeGrafter"/>
</dbReference>
<dbReference type="InterPro" id="IPR011766">
    <property type="entry name" value="TPP_enzyme_TPP-bd"/>
</dbReference>
<dbReference type="Gene3D" id="3.40.50.1220">
    <property type="entry name" value="TPP-binding domain"/>
    <property type="match status" value="1"/>
</dbReference>
<dbReference type="NCBIfam" id="NF006052">
    <property type="entry name" value="PRK08199.1"/>
    <property type="match status" value="1"/>
</dbReference>
<dbReference type="InterPro" id="IPR045229">
    <property type="entry name" value="TPP_enz"/>
</dbReference>
<feature type="domain" description="Thiamine pyrophosphate enzyme N-terminal TPP-binding" evidence="6">
    <location>
        <begin position="5"/>
        <end position="116"/>
    </location>
</feature>
<dbReference type="GO" id="GO:0009097">
    <property type="term" value="P:isoleucine biosynthetic process"/>
    <property type="evidence" value="ECO:0007669"/>
    <property type="project" value="TreeGrafter"/>
</dbReference>
<dbReference type="RefSeq" id="WP_095620414.1">
    <property type="nucleotide sequence ID" value="NZ_NSKB01000003.1"/>
</dbReference>
<dbReference type="CDD" id="cd00568">
    <property type="entry name" value="TPP_enzymes"/>
    <property type="match status" value="1"/>
</dbReference>